<dbReference type="Proteomes" id="UP001607302">
    <property type="component" value="Unassembled WGS sequence"/>
</dbReference>
<evidence type="ECO:0000313" key="1">
    <source>
        <dbReference type="EMBL" id="KAL2726531.1"/>
    </source>
</evidence>
<accession>A0ABD2B189</accession>
<protein>
    <submittedName>
        <fullName evidence="1">Uncharacterized protein</fullName>
    </submittedName>
</protein>
<gene>
    <name evidence="1" type="ORF">V1478_006809</name>
</gene>
<dbReference type="EMBL" id="JAUDFV010000133">
    <property type="protein sequence ID" value="KAL2726531.1"/>
    <property type="molecule type" value="Genomic_DNA"/>
</dbReference>
<sequence length="171" mass="19753">MKERKVLQRADPVDLINPRVWVGDCSGNYNTLNDRDMPTMETAMLKGEGKKLLMKKYRLMATKLIGQKKIFELNSSDFRLLEKLTGWKNILPTSTTSTRDDSTSNRPPAFVDVPRRSEVRGTAILRYHGERRWRYGSRTRLRECQADSPLTKKAVFERVGTQNTYIKSLPT</sequence>
<dbReference type="AlphaFoldDB" id="A0ABD2B189"/>
<evidence type="ECO:0000313" key="2">
    <source>
        <dbReference type="Proteomes" id="UP001607302"/>
    </source>
</evidence>
<organism evidence="1 2">
    <name type="scientific">Vespula squamosa</name>
    <name type="common">Southern yellow jacket</name>
    <name type="synonym">Wasp</name>
    <dbReference type="NCBI Taxonomy" id="30214"/>
    <lineage>
        <taxon>Eukaryota</taxon>
        <taxon>Metazoa</taxon>
        <taxon>Ecdysozoa</taxon>
        <taxon>Arthropoda</taxon>
        <taxon>Hexapoda</taxon>
        <taxon>Insecta</taxon>
        <taxon>Pterygota</taxon>
        <taxon>Neoptera</taxon>
        <taxon>Endopterygota</taxon>
        <taxon>Hymenoptera</taxon>
        <taxon>Apocrita</taxon>
        <taxon>Aculeata</taxon>
        <taxon>Vespoidea</taxon>
        <taxon>Vespidae</taxon>
        <taxon>Vespinae</taxon>
        <taxon>Vespula</taxon>
    </lineage>
</organism>
<keyword evidence="2" id="KW-1185">Reference proteome</keyword>
<reference evidence="1 2" key="1">
    <citation type="journal article" date="2024" name="Ann. Entomol. Soc. Am.">
        <title>Genomic analyses of the southern and eastern yellowjacket wasps (Hymenoptera: Vespidae) reveal evolutionary signatures of social life.</title>
        <authorList>
            <person name="Catto M.A."/>
            <person name="Caine P.B."/>
            <person name="Orr S.E."/>
            <person name="Hunt B.G."/>
            <person name="Goodisman M.A.D."/>
        </authorList>
    </citation>
    <scope>NUCLEOTIDE SEQUENCE [LARGE SCALE GENOMIC DNA]</scope>
    <source>
        <strain evidence="1">233</strain>
        <tissue evidence="1">Head and thorax</tissue>
    </source>
</reference>
<name>A0ABD2B189_VESSQ</name>
<comment type="caution">
    <text evidence="1">The sequence shown here is derived from an EMBL/GenBank/DDBJ whole genome shotgun (WGS) entry which is preliminary data.</text>
</comment>
<proteinExistence type="predicted"/>